<reference evidence="2" key="1">
    <citation type="submission" date="2015-11" db="EMBL/GenBank/DDBJ databases">
        <authorList>
            <person name="Tobias N.J."/>
            <person name="Mishra B."/>
            <person name="Gupta D.K."/>
            <person name="Thines M."/>
            <person name="Stinear T.P."/>
            <person name="Bode H.B."/>
        </authorList>
    </citation>
    <scope>NUCLEOTIDE SEQUENCE [LARGE SCALE GENOMIC DNA]</scope>
    <source>
        <strain evidence="2">PB45.5</strain>
    </source>
</reference>
<gene>
    <name evidence="1" type="ORF">Phpb_03687</name>
</gene>
<dbReference type="Proteomes" id="UP000092665">
    <property type="component" value="Unassembled WGS sequence"/>
</dbReference>
<evidence type="ECO:0000313" key="2">
    <source>
        <dbReference type="Proteomes" id="UP000092665"/>
    </source>
</evidence>
<dbReference type="AlphaFoldDB" id="A0A1B8YDJ1"/>
<protein>
    <submittedName>
        <fullName evidence="1">Uncharacterized protein</fullName>
    </submittedName>
</protein>
<sequence>MVNAITESINCSCLSGLCDYFIPVNHFVRKCRCQIYCSLNLSGLTTEALLGWGFNDVADIHGYWAALPV</sequence>
<comment type="caution">
    <text evidence="1">The sequence shown here is derived from an EMBL/GenBank/DDBJ whole genome shotgun (WGS) entry which is preliminary data.</text>
</comment>
<name>A0A1B8YDJ1_9GAMM</name>
<proteinExistence type="predicted"/>
<accession>A0A1B8YDJ1</accession>
<keyword evidence="2" id="KW-1185">Reference proteome</keyword>
<organism evidence="1 2">
    <name type="scientific">Photorhabdus namnaonensis</name>
    <dbReference type="NCBI Taxonomy" id="1851568"/>
    <lineage>
        <taxon>Bacteria</taxon>
        <taxon>Pseudomonadati</taxon>
        <taxon>Pseudomonadota</taxon>
        <taxon>Gammaproteobacteria</taxon>
        <taxon>Enterobacterales</taxon>
        <taxon>Morganellaceae</taxon>
        <taxon>Photorhabdus</taxon>
    </lineage>
</organism>
<evidence type="ECO:0000313" key="1">
    <source>
        <dbReference type="EMBL" id="OCA53203.1"/>
    </source>
</evidence>
<dbReference type="EMBL" id="LOIC01000083">
    <property type="protein sequence ID" value="OCA53203.1"/>
    <property type="molecule type" value="Genomic_DNA"/>
</dbReference>